<keyword evidence="4" id="KW-0808">Transferase</keyword>
<accession>A0ABS8CX24</accession>
<dbReference type="RefSeq" id="WP_226924150.1">
    <property type="nucleotide sequence ID" value="NZ_BAABXU010000001.1"/>
</dbReference>
<evidence type="ECO:0000313" key="15">
    <source>
        <dbReference type="EMBL" id="MCB5446007.1"/>
    </source>
</evidence>
<sequence>MQKHAYLIMSHNDFYILEKLLRLLDDRRNDIYVHIDKKVKNFDFKYFKKICKHSEVKFIKRIKVYWGGYSQVQCELNLLEEAIKNNYEYYHLLSGVDLPLKNQDNIHIFFKQNNGKEFIRFSQNKWDYDRVAKINLLSDYNKTNNKFKLYMYISINKFISKLINRRNYDYTEKFPKYKFMKGDNWFSITNECAHYICQNKHNIRKMFKYAIGADEHFIHTIVYNSKFKEKISFNTCLREIDWDRGNPYIYKIQDFKLLISSENLFARKFNSNVDKNIVDKICDYLFI</sequence>
<name>A0ABS8CX24_9FIRM</name>
<evidence type="ECO:0000256" key="3">
    <source>
        <dbReference type="ARBA" id="ARBA00022676"/>
    </source>
</evidence>
<dbReference type="Pfam" id="PF02485">
    <property type="entry name" value="Branch"/>
    <property type="match status" value="1"/>
</dbReference>
<keyword evidence="16" id="KW-1185">Reference proteome</keyword>
<evidence type="ECO:0000256" key="11">
    <source>
        <dbReference type="ARBA" id="ARBA00023136"/>
    </source>
</evidence>
<protein>
    <recommendedName>
        <fullName evidence="14">Peptide O-xylosyltransferase</fullName>
    </recommendedName>
</protein>
<comment type="subcellular location">
    <subcellularLocation>
        <location evidence="2">Endoplasmic reticulum membrane</location>
        <topology evidence="2">Single-pass type II membrane protein</topology>
    </subcellularLocation>
    <subcellularLocation>
        <location evidence="1">Golgi apparatus membrane</location>
        <topology evidence="1">Single-pass type II membrane protein</topology>
    </subcellularLocation>
</comment>
<evidence type="ECO:0000256" key="14">
    <source>
        <dbReference type="ARBA" id="ARBA00042865"/>
    </source>
</evidence>
<evidence type="ECO:0000256" key="7">
    <source>
        <dbReference type="ARBA" id="ARBA00022824"/>
    </source>
</evidence>
<comment type="caution">
    <text evidence="15">The sequence shown here is derived from an EMBL/GenBank/DDBJ whole genome shotgun (WGS) entry which is preliminary data.</text>
</comment>
<keyword evidence="9" id="KW-1133">Transmembrane helix</keyword>
<evidence type="ECO:0000256" key="5">
    <source>
        <dbReference type="ARBA" id="ARBA00022692"/>
    </source>
</evidence>
<proteinExistence type="predicted"/>
<evidence type="ECO:0000256" key="1">
    <source>
        <dbReference type="ARBA" id="ARBA00004323"/>
    </source>
</evidence>
<evidence type="ECO:0000313" key="16">
    <source>
        <dbReference type="Proteomes" id="UP001299409"/>
    </source>
</evidence>
<keyword evidence="10" id="KW-0333">Golgi apparatus</keyword>
<evidence type="ECO:0000256" key="9">
    <source>
        <dbReference type="ARBA" id="ARBA00022989"/>
    </source>
</evidence>
<organism evidence="15 16">
    <name type="scientific">Intestinibacter bartlettii</name>
    <dbReference type="NCBI Taxonomy" id="261299"/>
    <lineage>
        <taxon>Bacteria</taxon>
        <taxon>Bacillati</taxon>
        <taxon>Bacillota</taxon>
        <taxon>Clostridia</taxon>
        <taxon>Peptostreptococcales</taxon>
        <taxon>Peptostreptococcaceae</taxon>
        <taxon>Intestinibacter</taxon>
    </lineage>
</organism>
<evidence type="ECO:0000256" key="13">
    <source>
        <dbReference type="ARBA" id="ARBA00023180"/>
    </source>
</evidence>
<evidence type="ECO:0000256" key="12">
    <source>
        <dbReference type="ARBA" id="ARBA00023157"/>
    </source>
</evidence>
<dbReference type="Proteomes" id="UP001299409">
    <property type="component" value="Unassembled WGS sequence"/>
</dbReference>
<keyword evidence="6" id="KW-0479">Metal-binding</keyword>
<keyword evidence="7" id="KW-0256">Endoplasmic reticulum</keyword>
<keyword evidence="13" id="KW-0325">Glycoprotein</keyword>
<dbReference type="InterPro" id="IPR003406">
    <property type="entry name" value="Glyco_trans_14"/>
</dbReference>
<keyword evidence="8" id="KW-0735">Signal-anchor</keyword>
<evidence type="ECO:0000256" key="4">
    <source>
        <dbReference type="ARBA" id="ARBA00022679"/>
    </source>
</evidence>
<keyword evidence="5" id="KW-0812">Transmembrane</keyword>
<evidence type="ECO:0000256" key="8">
    <source>
        <dbReference type="ARBA" id="ARBA00022968"/>
    </source>
</evidence>
<evidence type="ECO:0000256" key="2">
    <source>
        <dbReference type="ARBA" id="ARBA00004648"/>
    </source>
</evidence>
<dbReference type="EMBL" id="JAJBMB010000006">
    <property type="protein sequence ID" value="MCB5446007.1"/>
    <property type="molecule type" value="Genomic_DNA"/>
</dbReference>
<gene>
    <name evidence="15" type="ORF">LIP50_07330</name>
</gene>
<keyword evidence="3" id="KW-0328">Glycosyltransferase</keyword>
<keyword evidence="11" id="KW-0472">Membrane</keyword>
<reference evidence="15 16" key="1">
    <citation type="submission" date="2021-10" db="EMBL/GenBank/DDBJ databases">
        <title>Collection of gut derived symbiotic bacterial strains cultured from healthy donors.</title>
        <authorList>
            <person name="Lin H."/>
            <person name="Littmann E."/>
            <person name="Claire K."/>
            <person name="Pamer E."/>
        </authorList>
    </citation>
    <scope>NUCLEOTIDE SEQUENCE [LARGE SCALE GENOMIC DNA]</scope>
    <source>
        <strain evidence="15 16">MSK.17.68</strain>
    </source>
</reference>
<dbReference type="PANTHER" id="PTHR46025">
    <property type="entry name" value="XYLOSYLTRANSFERASE OXT"/>
    <property type="match status" value="1"/>
</dbReference>
<keyword evidence="12" id="KW-1015">Disulfide bond</keyword>
<evidence type="ECO:0000256" key="10">
    <source>
        <dbReference type="ARBA" id="ARBA00023034"/>
    </source>
</evidence>
<evidence type="ECO:0000256" key="6">
    <source>
        <dbReference type="ARBA" id="ARBA00022723"/>
    </source>
</evidence>
<dbReference type="InterPro" id="IPR043538">
    <property type="entry name" value="XYLT"/>
</dbReference>
<dbReference type="PANTHER" id="PTHR46025:SF3">
    <property type="entry name" value="XYLOSYLTRANSFERASE OXT"/>
    <property type="match status" value="1"/>
</dbReference>